<dbReference type="EMBL" id="OU895880">
    <property type="protein sequence ID" value="CAG9811507.1"/>
    <property type="molecule type" value="Genomic_DNA"/>
</dbReference>
<evidence type="ECO:0000313" key="2">
    <source>
        <dbReference type="EMBL" id="CAG9811507.1"/>
    </source>
</evidence>
<feature type="chain" id="PRO_5040318628" evidence="1">
    <location>
        <begin position="21"/>
        <end position="183"/>
    </location>
</feature>
<organism evidence="2 3">
    <name type="scientific">Chironomus riparius</name>
    <dbReference type="NCBI Taxonomy" id="315576"/>
    <lineage>
        <taxon>Eukaryota</taxon>
        <taxon>Metazoa</taxon>
        <taxon>Ecdysozoa</taxon>
        <taxon>Arthropoda</taxon>
        <taxon>Hexapoda</taxon>
        <taxon>Insecta</taxon>
        <taxon>Pterygota</taxon>
        <taxon>Neoptera</taxon>
        <taxon>Endopterygota</taxon>
        <taxon>Diptera</taxon>
        <taxon>Nematocera</taxon>
        <taxon>Chironomoidea</taxon>
        <taxon>Chironomidae</taxon>
        <taxon>Chironominae</taxon>
        <taxon>Chironomus</taxon>
    </lineage>
</organism>
<evidence type="ECO:0000313" key="3">
    <source>
        <dbReference type="Proteomes" id="UP001153620"/>
    </source>
</evidence>
<dbReference type="AlphaFoldDB" id="A0A9N9S557"/>
<reference evidence="2" key="1">
    <citation type="submission" date="2022-01" db="EMBL/GenBank/DDBJ databases">
        <authorList>
            <person name="King R."/>
        </authorList>
    </citation>
    <scope>NUCLEOTIDE SEQUENCE</scope>
</reference>
<name>A0A9N9S557_9DIPT</name>
<evidence type="ECO:0000256" key="1">
    <source>
        <dbReference type="SAM" id="SignalP"/>
    </source>
</evidence>
<feature type="signal peptide" evidence="1">
    <location>
        <begin position="1"/>
        <end position="20"/>
    </location>
</feature>
<keyword evidence="1" id="KW-0732">Signal</keyword>
<gene>
    <name evidence="2" type="ORF">CHIRRI_LOCUS14315</name>
</gene>
<keyword evidence="3" id="KW-1185">Reference proteome</keyword>
<dbReference type="Proteomes" id="UP001153620">
    <property type="component" value="Chromosome 4"/>
</dbReference>
<proteinExistence type="predicted"/>
<accession>A0A9N9S557</accession>
<reference evidence="2" key="2">
    <citation type="submission" date="2022-10" db="EMBL/GenBank/DDBJ databases">
        <authorList>
            <consortium name="ENA_rothamsted_submissions"/>
            <consortium name="culmorum"/>
            <person name="King R."/>
        </authorList>
    </citation>
    <scope>NUCLEOTIDE SEQUENCE</scope>
</reference>
<protein>
    <submittedName>
        <fullName evidence="2">Uncharacterized protein</fullName>
    </submittedName>
</protein>
<sequence>MNKLILFAFLATSCLTFAYCDIIRDTLNAGFYIGLAEHLQSRYSEEPKIASCIIKKFEDKELEKKFVSWKSLTNPQEASEDVENHIQVAEVFCRIEDFFVSPIGIVCVAFINILESETEFIFPPNPIFDLFPKCSHQFSSRAEIGMKSNAKYTNSMVLWRNWITRLTTDQKIAGSSPAKIEVD</sequence>